<reference evidence="1 2" key="1">
    <citation type="journal article" date="2012" name="Eukaryot. Cell">
        <title>Genome sequence of the Trichosporon asahii environmental strain CBS 8904.</title>
        <authorList>
            <person name="Yang R.Y."/>
            <person name="Li H.T."/>
            <person name="Zhu H."/>
            <person name="Zhou G.P."/>
            <person name="Wang M."/>
            <person name="Wang L."/>
        </authorList>
    </citation>
    <scope>NUCLEOTIDE SEQUENCE [LARGE SCALE GENOMIC DNA]</scope>
    <source>
        <strain evidence="1 2">CBS 8904</strain>
    </source>
</reference>
<evidence type="ECO:0000313" key="2">
    <source>
        <dbReference type="Proteomes" id="UP000006757"/>
    </source>
</evidence>
<dbReference type="Proteomes" id="UP000006757">
    <property type="component" value="Unassembled WGS sequence"/>
</dbReference>
<proteinExistence type="predicted"/>
<gene>
    <name evidence="1" type="ORF">A1Q2_01360</name>
</gene>
<name>K1WTW1_TRIAC</name>
<evidence type="ECO:0000313" key="1">
    <source>
        <dbReference type="EMBL" id="EKD04329.1"/>
    </source>
</evidence>
<organism evidence="1 2">
    <name type="scientific">Trichosporon asahii var. asahii (strain CBS 8904)</name>
    <name type="common">Yeast</name>
    <dbReference type="NCBI Taxonomy" id="1220162"/>
    <lineage>
        <taxon>Eukaryota</taxon>
        <taxon>Fungi</taxon>
        <taxon>Dikarya</taxon>
        <taxon>Basidiomycota</taxon>
        <taxon>Agaricomycotina</taxon>
        <taxon>Tremellomycetes</taxon>
        <taxon>Trichosporonales</taxon>
        <taxon>Trichosporonaceae</taxon>
        <taxon>Trichosporon</taxon>
    </lineage>
</organism>
<accession>K1WTW1</accession>
<dbReference type="EMBL" id="AMBO01000227">
    <property type="protein sequence ID" value="EKD04329.1"/>
    <property type="molecule type" value="Genomic_DNA"/>
</dbReference>
<protein>
    <submittedName>
        <fullName evidence="1">Uncharacterized protein</fullName>
    </submittedName>
</protein>
<keyword evidence="2" id="KW-1185">Reference proteome</keyword>
<dbReference type="AlphaFoldDB" id="K1WTW1"/>
<comment type="caution">
    <text evidence="1">The sequence shown here is derived from an EMBL/GenBank/DDBJ whole genome shotgun (WGS) entry which is preliminary data.</text>
</comment>
<dbReference type="HOGENOM" id="CLU_099157_0_0_1"/>
<sequence>MLSCMRDPDAEPVKLILTSPMGFTVEEENKVRRRLRRASWGLTTVTVCRQGKDIECTFRSASKRQVESLYADIRPKLDKDFLGSWTTTIVENRSEGEPGIQQGTATGLDGYGARADKWTTSFSEASGPMGQGVRLLIAVMLLMLLPLHRATLSQSAIIADTSLSLRLIRLEDPGPEIVSEAVVEPVPDLVELLAVVELALEYARTPPDRVHAVCGRLDAVRRALDVKGREWVPVGREAEHEGHVV</sequence>
<dbReference type="InParanoid" id="K1WTW1"/>